<keyword evidence="3" id="KW-1185">Reference proteome</keyword>
<feature type="region of interest" description="Disordered" evidence="1">
    <location>
        <begin position="496"/>
        <end position="549"/>
    </location>
</feature>
<proteinExistence type="predicted"/>
<feature type="compositionally biased region" description="Polar residues" evidence="1">
    <location>
        <begin position="520"/>
        <end position="533"/>
    </location>
</feature>
<dbReference type="OrthoDB" id="1394233at2"/>
<reference evidence="3" key="1">
    <citation type="submission" date="2016-11" db="EMBL/GenBank/DDBJ databases">
        <authorList>
            <person name="Varghese N."/>
            <person name="Submissions S."/>
        </authorList>
    </citation>
    <scope>NUCLEOTIDE SEQUENCE [LARGE SCALE GENOMIC DNA]</scope>
    <source>
        <strain evidence="3">DSM 22623</strain>
    </source>
</reference>
<evidence type="ECO:0000256" key="1">
    <source>
        <dbReference type="SAM" id="MobiDB-lite"/>
    </source>
</evidence>
<dbReference type="STRING" id="570521.SAMN04488508_108120"/>
<dbReference type="Proteomes" id="UP000184432">
    <property type="component" value="Unassembled WGS sequence"/>
</dbReference>
<protein>
    <submittedName>
        <fullName evidence="2">Uncharacterized protein</fullName>
    </submittedName>
</protein>
<name>A0A1M6IXE2_9FLAO</name>
<accession>A0A1M6IXE2</accession>
<gene>
    <name evidence="2" type="ORF">SAMN04488508_108120</name>
</gene>
<feature type="compositionally biased region" description="Low complexity" evidence="1">
    <location>
        <begin position="506"/>
        <end position="519"/>
    </location>
</feature>
<organism evidence="2 3">
    <name type="scientific">Aquimarina spongiae</name>
    <dbReference type="NCBI Taxonomy" id="570521"/>
    <lineage>
        <taxon>Bacteria</taxon>
        <taxon>Pseudomonadati</taxon>
        <taxon>Bacteroidota</taxon>
        <taxon>Flavobacteriia</taxon>
        <taxon>Flavobacteriales</taxon>
        <taxon>Flavobacteriaceae</taxon>
        <taxon>Aquimarina</taxon>
    </lineage>
</organism>
<dbReference type="EMBL" id="FQYP01000008">
    <property type="protein sequence ID" value="SHJ39074.1"/>
    <property type="molecule type" value="Genomic_DNA"/>
</dbReference>
<feature type="compositionally biased region" description="Polar residues" evidence="1">
    <location>
        <begin position="496"/>
        <end position="505"/>
    </location>
</feature>
<dbReference type="AlphaFoldDB" id="A0A1M6IXE2"/>
<evidence type="ECO:0000313" key="3">
    <source>
        <dbReference type="Proteomes" id="UP000184432"/>
    </source>
</evidence>
<sequence>MKTYRIILLVFVTLFGVNAYTQSDVETIRRLLRFTYFSDPTVDRRSPINQNEVPSEIENGRFWEDSGIEDLQNFVRAVYKDPSNGGDADLQHSIASVLKLTNRRIIIYLWNDDRSLTRDQYAHEKKPCVKDYDRSDNGVNNRVWPCASHYSREEDSNWGGYVHMGQYYATYQGTQLHPDRTPKDGLQELKATFIHEFMHTQDAVDALNERFEVNDHQYRYGSDGTHFFTEAVPNRRMAYVEAVANTMSLMFHSKSLQRYLNWYANNGNIMVETQMPSQFSQAFRERMGYSDDVWLYNQIRDAHGAGEQHPNLSNYETYPIRSLRPEFIVHNEMILAMSLGITSLHVRDIDPFMYAVKKVNRNIVSNQERDPFAMIVNKFALGLTTRGDSLTEIKDQLESNGVQDQPYYVVLPLAYFDFFTGFNLNSKAEFKEIFNDQITPALLDMYWNHFKDRVRTVSIEPVPNSSGGSRSSYSRIWDNLTDVAIQCGVNQSMDLGNTNFNFEPNSSSRSSASGDTASAPNTEESSVTNASDPDSSEENCQDWPSFGEESSISVNGVTVPVFNANDTQKRNIEQTLSRVPSEHLNSIPRIIIVSEDGPNHFLSHPRRGGASWRCSPANRADEWIKLSAYSLSERRNQRVNFTLLHELGHFIDRDYNILSGHREEARRYLRETNYSGHTQGAGEAIAQGYMYYFASTTAQDRRPRVRDRLPVYLKDILENSSAWSNSSSW</sequence>
<dbReference type="RefSeq" id="WP_139242044.1">
    <property type="nucleotide sequence ID" value="NZ_FQYP01000008.1"/>
</dbReference>
<evidence type="ECO:0000313" key="2">
    <source>
        <dbReference type="EMBL" id="SHJ39074.1"/>
    </source>
</evidence>